<gene>
    <name evidence="1" type="ORF">J2S66_000870</name>
</gene>
<evidence type="ECO:0000313" key="1">
    <source>
        <dbReference type="EMBL" id="MDR6592486.1"/>
    </source>
</evidence>
<protein>
    <submittedName>
        <fullName evidence="1">Uncharacterized protein</fullName>
    </submittedName>
</protein>
<comment type="caution">
    <text evidence="1">The sequence shown here is derived from an EMBL/GenBank/DDBJ whole genome shotgun (WGS) entry which is preliminary data.</text>
</comment>
<dbReference type="Proteomes" id="UP001268819">
    <property type="component" value="Unassembled WGS sequence"/>
</dbReference>
<name>A0ABU1PP88_9PSEU</name>
<dbReference type="EMBL" id="JAVDSG010000001">
    <property type="protein sequence ID" value="MDR6592486.1"/>
    <property type="molecule type" value="Genomic_DNA"/>
</dbReference>
<evidence type="ECO:0000313" key="2">
    <source>
        <dbReference type="Proteomes" id="UP001268819"/>
    </source>
</evidence>
<proteinExistence type="predicted"/>
<sequence length="29" mass="3379">MLVIEVTSPALLRRRNPDLYDVPQLHFGQ</sequence>
<organism evidence="1 2">
    <name type="scientific">Saccharothrix longispora</name>
    <dbReference type="NCBI Taxonomy" id="33920"/>
    <lineage>
        <taxon>Bacteria</taxon>
        <taxon>Bacillati</taxon>
        <taxon>Actinomycetota</taxon>
        <taxon>Actinomycetes</taxon>
        <taxon>Pseudonocardiales</taxon>
        <taxon>Pseudonocardiaceae</taxon>
        <taxon>Saccharothrix</taxon>
    </lineage>
</organism>
<accession>A0ABU1PP88</accession>
<keyword evidence="2" id="KW-1185">Reference proteome</keyword>
<reference evidence="1 2" key="1">
    <citation type="submission" date="2023-07" db="EMBL/GenBank/DDBJ databases">
        <title>Sequencing the genomes of 1000 actinobacteria strains.</title>
        <authorList>
            <person name="Klenk H.-P."/>
        </authorList>
    </citation>
    <scope>NUCLEOTIDE SEQUENCE [LARGE SCALE GENOMIC DNA]</scope>
    <source>
        <strain evidence="1 2">DSM 43749</strain>
    </source>
</reference>